<feature type="transmembrane region" description="Helical" evidence="7">
    <location>
        <begin position="12"/>
        <end position="31"/>
    </location>
</feature>
<feature type="transmembrane region" description="Helical" evidence="7">
    <location>
        <begin position="82"/>
        <end position="102"/>
    </location>
</feature>
<feature type="domain" description="EamA" evidence="8">
    <location>
        <begin position="14"/>
        <end position="155"/>
    </location>
</feature>
<keyword evidence="4 7" id="KW-0812">Transmembrane</keyword>
<protein>
    <submittedName>
        <fullName evidence="9">Uncharacterized inner membrane transporter yiJE</fullName>
    </submittedName>
</protein>
<comment type="similarity">
    <text evidence="2">Belongs to the EamA transporter family.</text>
</comment>
<evidence type="ECO:0000256" key="5">
    <source>
        <dbReference type="ARBA" id="ARBA00022989"/>
    </source>
</evidence>
<dbReference type="EMBL" id="UHFX01000003">
    <property type="protein sequence ID" value="SUO04195.1"/>
    <property type="molecule type" value="Genomic_DNA"/>
</dbReference>
<feature type="transmembrane region" description="Helical" evidence="7">
    <location>
        <begin position="225"/>
        <end position="244"/>
    </location>
</feature>
<dbReference type="RefSeq" id="WP_022790584.1">
    <property type="nucleotide sequence ID" value="NZ_UHFX01000003.1"/>
</dbReference>
<evidence type="ECO:0000259" key="8">
    <source>
        <dbReference type="Pfam" id="PF00892"/>
    </source>
</evidence>
<dbReference type="PANTHER" id="PTHR32322">
    <property type="entry name" value="INNER MEMBRANE TRANSPORTER"/>
    <property type="match status" value="1"/>
</dbReference>
<dbReference type="Proteomes" id="UP000255523">
    <property type="component" value="Unassembled WGS sequence"/>
</dbReference>
<evidence type="ECO:0000256" key="7">
    <source>
        <dbReference type="SAM" id="Phobius"/>
    </source>
</evidence>
<dbReference type="AlphaFoldDB" id="A0A380LLV1"/>
<dbReference type="InterPro" id="IPR037185">
    <property type="entry name" value="EmrE-like"/>
</dbReference>
<evidence type="ECO:0000256" key="1">
    <source>
        <dbReference type="ARBA" id="ARBA00004651"/>
    </source>
</evidence>
<dbReference type="PANTHER" id="PTHR32322:SF18">
    <property type="entry name" value="S-ADENOSYLMETHIONINE_S-ADENOSYLHOMOCYSTEINE TRANSPORTER"/>
    <property type="match status" value="1"/>
</dbReference>
<proteinExistence type="inferred from homology"/>
<feature type="transmembrane region" description="Helical" evidence="7">
    <location>
        <begin position="138"/>
        <end position="156"/>
    </location>
</feature>
<feature type="transmembrane region" description="Helical" evidence="7">
    <location>
        <begin position="199"/>
        <end position="219"/>
    </location>
</feature>
<feature type="transmembrane region" description="Helical" evidence="7">
    <location>
        <begin position="256"/>
        <end position="275"/>
    </location>
</feature>
<dbReference type="GeneID" id="77462063"/>
<evidence type="ECO:0000313" key="9">
    <source>
        <dbReference type="EMBL" id="SUO04195.1"/>
    </source>
</evidence>
<dbReference type="SUPFAM" id="SSF103481">
    <property type="entry name" value="Multidrug resistance efflux transporter EmrE"/>
    <property type="match status" value="2"/>
</dbReference>
<dbReference type="InterPro" id="IPR050638">
    <property type="entry name" value="AA-Vitamin_Transporters"/>
</dbReference>
<comment type="subcellular location">
    <subcellularLocation>
        <location evidence="1">Cell membrane</location>
        <topology evidence="1">Multi-pass membrane protein</topology>
    </subcellularLocation>
</comment>
<dbReference type="OrthoDB" id="3190463at2"/>
<organism evidence="9 10">
    <name type="scientific">Faecalicoccus pleomorphus</name>
    <dbReference type="NCBI Taxonomy" id="1323"/>
    <lineage>
        <taxon>Bacteria</taxon>
        <taxon>Bacillati</taxon>
        <taxon>Bacillota</taxon>
        <taxon>Erysipelotrichia</taxon>
        <taxon>Erysipelotrichales</taxon>
        <taxon>Erysipelotrichaceae</taxon>
        <taxon>Faecalicoccus</taxon>
    </lineage>
</organism>
<keyword evidence="3" id="KW-1003">Cell membrane</keyword>
<reference evidence="9 10" key="1">
    <citation type="submission" date="2018-06" db="EMBL/GenBank/DDBJ databases">
        <authorList>
            <consortium name="Pathogen Informatics"/>
            <person name="Doyle S."/>
        </authorList>
    </citation>
    <scope>NUCLEOTIDE SEQUENCE [LARGE SCALE GENOMIC DNA]</scope>
    <source>
        <strain evidence="9 10">NCTC11087</strain>
    </source>
</reference>
<feature type="transmembrane region" description="Helical" evidence="7">
    <location>
        <begin position="281"/>
        <end position="300"/>
    </location>
</feature>
<name>A0A380LLV1_9FIRM</name>
<sequence length="309" mass="33247">MKKQDFFTRPGIVCITAVFCCALWGSAVPFIKTGYLLFSIDATDTASILVFAGLRFTLAGILVLIAGSFLQKRILLPTKTSLKAIPILALFQTAGQYFLYYIGLAHTSGVNGSIISGTSAFFALLVASLLFRFEKLSLTKVIGCIFGFFGILIMNLQGVQPFSLLGDGFMILSQLSSAISAAFIKLFTQKDDAVMLSGYQFFLGGVVLMVVGLLMGGHLELNDVSGLLVLFHLAFVSACAYTLWGILLSKNPVSKVGIFGCLIPVMGVLLSALMLQETGQAFSWTGLLSLTLIVCGVWIVNKGEKRQDD</sequence>
<feature type="domain" description="EamA" evidence="8">
    <location>
        <begin position="165"/>
        <end position="301"/>
    </location>
</feature>
<dbReference type="InterPro" id="IPR000620">
    <property type="entry name" value="EamA_dom"/>
</dbReference>
<evidence type="ECO:0000256" key="4">
    <source>
        <dbReference type="ARBA" id="ARBA00022692"/>
    </source>
</evidence>
<evidence type="ECO:0000256" key="2">
    <source>
        <dbReference type="ARBA" id="ARBA00007362"/>
    </source>
</evidence>
<keyword evidence="10" id="KW-1185">Reference proteome</keyword>
<dbReference type="Pfam" id="PF00892">
    <property type="entry name" value="EamA"/>
    <property type="match status" value="2"/>
</dbReference>
<feature type="transmembrane region" description="Helical" evidence="7">
    <location>
        <begin position="46"/>
        <end position="70"/>
    </location>
</feature>
<dbReference type="GO" id="GO:0005886">
    <property type="term" value="C:plasma membrane"/>
    <property type="evidence" value="ECO:0007669"/>
    <property type="project" value="UniProtKB-SubCell"/>
</dbReference>
<evidence type="ECO:0000313" key="10">
    <source>
        <dbReference type="Proteomes" id="UP000255523"/>
    </source>
</evidence>
<evidence type="ECO:0000256" key="6">
    <source>
        <dbReference type="ARBA" id="ARBA00023136"/>
    </source>
</evidence>
<feature type="transmembrane region" description="Helical" evidence="7">
    <location>
        <begin position="168"/>
        <end position="187"/>
    </location>
</feature>
<feature type="transmembrane region" description="Helical" evidence="7">
    <location>
        <begin position="114"/>
        <end position="131"/>
    </location>
</feature>
<gene>
    <name evidence="9" type="primary">yijE</name>
    <name evidence="9" type="ORF">NCTC11087_01096</name>
</gene>
<evidence type="ECO:0000256" key="3">
    <source>
        <dbReference type="ARBA" id="ARBA00022475"/>
    </source>
</evidence>
<keyword evidence="5 7" id="KW-1133">Transmembrane helix</keyword>
<accession>A0A380LLV1</accession>
<keyword evidence="6 7" id="KW-0472">Membrane</keyword>